<accession>A0A0M3JPF4</accession>
<dbReference type="EMBL" id="UYRR01027929">
    <property type="protein sequence ID" value="VDK38398.1"/>
    <property type="molecule type" value="Genomic_DNA"/>
</dbReference>
<keyword evidence="3" id="KW-1185">Reference proteome</keyword>
<evidence type="ECO:0000313" key="4">
    <source>
        <dbReference type="WBParaSite" id="ASIM_0000955001-mRNA-1"/>
    </source>
</evidence>
<dbReference type="EMBL" id="UYRR01027907">
    <property type="protein sequence ID" value="VDK38379.1"/>
    <property type="molecule type" value="Genomic_DNA"/>
</dbReference>
<dbReference type="Proteomes" id="UP000267096">
    <property type="component" value="Unassembled WGS sequence"/>
</dbReference>
<dbReference type="WBParaSite" id="ASIM_0000955601-mRNA-1">
    <property type="protein sequence ID" value="ASIM_0000955601-mRNA-1"/>
    <property type="gene ID" value="ASIM_0000955601"/>
</dbReference>
<reference evidence="1 3" key="2">
    <citation type="submission" date="2018-11" db="EMBL/GenBank/DDBJ databases">
        <authorList>
            <consortium name="Pathogen Informatics"/>
        </authorList>
    </citation>
    <scope>NUCLEOTIDE SEQUENCE [LARGE SCALE GENOMIC DNA]</scope>
</reference>
<evidence type="ECO:0000313" key="2">
    <source>
        <dbReference type="EMBL" id="VDK38398.1"/>
    </source>
</evidence>
<evidence type="ECO:0000313" key="5">
    <source>
        <dbReference type="WBParaSite" id="ASIM_0000955601-mRNA-1"/>
    </source>
</evidence>
<organism evidence="4">
    <name type="scientific">Anisakis simplex</name>
    <name type="common">Herring worm</name>
    <dbReference type="NCBI Taxonomy" id="6269"/>
    <lineage>
        <taxon>Eukaryota</taxon>
        <taxon>Metazoa</taxon>
        <taxon>Ecdysozoa</taxon>
        <taxon>Nematoda</taxon>
        <taxon>Chromadorea</taxon>
        <taxon>Rhabditida</taxon>
        <taxon>Spirurina</taxon>
        <taxon>Ascaridomorpha</taxon>
        <taxon>Ascaridoidea</taxon>
        <taxon>Anisakidae</taxon>
        <taxon>Anisakis</taxon>
        <taxon>Anisakis simplex complex</taxon>
    </lineage>
</organism>
<name>A0A0M3JPF4_ANISI</name>
<dbReference type="AlphaFoldDB" id="A0A0M3JPF4"/>
<sequence>MGKIQPVLLTLPKTSLLYKDISKTVAKFALEHVSMFNPPELIAQLRAYQSKVTVNERDDLSEPATYVTR</sequence>
<reference evidence="4 5" key="1">
    <citation type="submission" date="2017-02" db="UniProtKB">
        <authorList>
            <consortium name="WormBaseParasite"/>
        </authorList>
    </citation>
    <scope>IDENTIFICATION</scope>
</reference>
<dbReference type="WBParaSite" id="ASIM_0000955001-mRNA-1">
    <property type="protein sequence ID" value="ASIM_0000955001-mRNA-1"/>
    <property type="gene ID" value="ASIM_0000955001"/>
</dbReference>
<protein>
    <submittedName>
        <fullName evidence="1 4">Uncharacterized protein</fullName>
    </submittedName>
</protein>
<proteinExistence type="predicted"/>
<evidence type="ECO:0000313" key="3">
    <source>
        <dbReference type="Proteomes" id="UP000267096"/>
    </source>
</evidence>
<gene>
    <name evidence="1" type="ORF">ASIM_LOCUS9284</name>
    <name evidence="2" type="ORF">ASIM_LOCUS9289</name>
</gene>
<evidence type="ECO:0000313" key="1">
    <source>
        <dbReference type="EMBL" id="VDK38379.1"/>
    </source>
</evidence>